<gene>
    <name evidence="2" type="ORF">G6F50_018577</name>
</gene>
<dbReference type="EMBL" id="JAANIU010020280">
    <property type="protein sequence ID" value="KAG1523833.1"/>
    <property type="molecule type" value="Genomic_DNA"/>
</dbReference>
<feature type="compositionally biased region" description="Basic and acidic residues" evidence="1">
    <location>
        <begin position="1"/>
        <end position="46"/>
    </location>
</feature>
<evidence type="ECO:0000256" key="1">
    <source>
        <dbReference type="SAM" id="MobiDB-lite"/>
    </source>
</evidence>
<sequence>MGETSDVDRRASGRADDADRLAAPVHDERPGRGYPRRERPAADRAGDPGGVPAPGQQERAERARLP</sequence>
<protein>
    <submittedName>
        <fullName evidence="2">Uncharacterized protein</fullName>
    </submittedName>
</protein>
<organism evidence="2 3">
    <name type="scientific">Rhizopus delemar</name>
    <dbReference type="NCBI Taxonomy" id="936053"/>
    <lineage>
        <taxon>Eukaryota</taxon>
        <taxon>Fungi</taxon>
        <taxon>Fungi incertae sedis</taxon>
        <taxon>Mucoromycota</taxon>
        <taxon>Mucoromycotina</taxon>
        <taxon>Mucoromycetes</taxon>
        <taxon>Mucorales</taxon>
        <taxon>Mucorineae</taxon>
        <taxon>Rhizopodaceae</taxon>
        <taxon>Rhizopus</taxon>
    </lineage>
</organism>
<proteinExistence type="predicted"/>
<accession>A0A9P7BY46</accession>
<feature type="region of interest" description="Disordered" evidence="1">
    <location>
        <begin position="1"/>
        <end position="66"/>
    </location>
</feature>
<comment type="caution">
    <text evidence="2">The sequence shown here is derived from an EMBL/GenBank/DDBJ whole genome shotgun (WGS) entry which is preliminary data.</text>
</comment>
<dbReference type="AlphaFoldDB" id="A0A9P7BY46"/>
<evidence type="ECO:0000313" key="2">
    <source>
        <dbReference type="EMBL" id="KAG1523833.1"/>
    </source>
</evidence>
<reference evidence="2 3" key="1">
    <citation type="journal article" date="2020" name="Microb. Genom.">
        <title>Genetic diversity of clinical and environmental Mucorales isolates obtained from an investigation of mucormycosis cases among solid organ transplant recipients.</title>
        <authorList>
            <person name="Nguyen M.H."/>
            <person name="Kaul D."/>
            <person name="Muto C."/>
            <person name="Cheng S.J."/>
            <person name="Richter R.A."/>
            <person name="Bruno V.M."/>
            <person name="Liu G."/>
            <person name="Beyhan S."/>
            <person name="Sundermann A.J."/>
            <person name="Mounaud S."/>
            <person name="Pasculle A.W."/>
            <person name="Nierman W.C."/>
            <person name="Driscoll E."/>
            <person name="Cumbie R."/>
            <person name="Clancy C.J."/>
            <person name="Dupont C.L."/>
        </authorList>
    </citation>
    <scope>NUCLEOTIDE SEQUENCE [LARGE SCALE GENOMIC DNA]</scope>
    <source>
        <strain evidence="2 3">GL24</strain>
    </source>
</reference>
<name>A0A9P7BY46_9FUNG</name>
<keyword evidence="3" id="KW-1185">Reference proteome</keyword>
<evidence type="ECO:0000313" key="3">
    <source>
        <dbReference type="Proteomes" id="UP000740926"/>
    </source>
</evidence>
<dbReference type="Proteomes" id="UP000740926">
    <property type="component" value="Unassembled WGS sequence"/>
</dbReference>